<sequence length="131" mass="14350">MLTGLSHIGVAVDNIDDFVTQLAESFGVPVPEIANHPERRIKVAVMTIGGVTFEILEESNSEGMLARYVAQYGPGLHHIGFTSSQLDTDMEVMKERKITFLSQTPATGLRGKRIAFAAENNRSGIQFELSE</sequence>
<dbReference type="InterPro" id="IPR051785">
    <property type="entry name" value="MMCE/EMCE_epimerase"/>
</dbReference>
<proteinExistence type="predicted"/>
<dbReference type="PANTHER" id="PTHR43048:SF3">
    <property type="entry name" value="METHYLMALONYL-COA EPIMERASE, MITOCHONDRIAL"/>
    <property type="match status" value="1"/>
</dbReference>
<evidence type="ECO:0000256" key="1">
    <source>
        <dbReference type="ARBA" id="ARBA00022723"/>
    </source>
</evidence>
<reference evidence="3" key="1">
    <citation type="submission" date="2017-05" db="EMBL/GenBank/DDBJ databases">
        <authorList>
            <person name="Varghese N."/>
            <person name="Submissions S."/>
        </authorList>
    </citation>
    <scope>NUCLEOTIDE SEQUENCE</scope>
    <source>
        <strain evidence="3">Su22</strain>
    </source>
</reference>
<dbReference type="InterPro" id="IPR037523">
    <property type="entry name" value="VOC_core"/>
</dbReference>
<dbReference type="SUPFAM" id="SSF54593">
    <property type="entry name" value="Glyoxalase/Bleomycin resistance protein/Dihydroxybiphenyl dioxygenase"/>
    <property type="match status" value="1"/>
</dbReference>
<keyword evidence="1" id="KW-0479">Metal-binding</keyword>
<dbReference type="AlphaFoldDB" id="A0AA46AIT3"/>
<protein>
    <submittedName>
        <fullName evidence="3">Methylmalonyl-CoA epimerase</fullName>
    </submittedName>
</protein>
<evidence type="ECO:0000313" key="3">
    <source>
        <dbReference type="EMBL" id="SMP53807.1"/>
    </source>
</evidence>
<dbReference type="InterPro" id="IPR029068">
    <property type="entry name" value="Glyas_Bleomycin-R_OHBP_Dase"/>
</dbReference>
<evidence type="ECO:0000313" key="4">
    <source>
        <dbReference type="Proteomes" id="UP001158066"/>
    </source>
</evidence>
<dbReference type="Pfam" id="PF13669">
    <property type="entry name" value="Glyoxalase_4"/>
    <property type="match status" value="1"/>
</dbReference>
<dbReference type="Proteomes" id="UP001158066">
    <property type="component" value="Unassembled WGS sequence"/>
</dbReference>
<dbReference type="GO" id="GO:0046872">
    <property type="term" value="F:metal ion binding"/>
    <property type="evidence" value="ECO:0007669"/>
    <property type="project" value="UniProtKB-KW"/>
</dbReference>
<gene>
    <name evidence="3" type="ORF">SAMN06296020_10555</name>
</gene>
<dbReference type="EMBL" id="FXUF01000005">
    <property type="protein sequence ID" value="SMP53807.1"/>
    <property type="molecule type" value="Genomic_DNA"/>
</dbReference>
<name>A0AA46AIT3_9CLOT</name>
<dbReference type="GO" id="GO:0046491">
    <property type="term" value="P:L-methylmalonyl-CoA metabolic process"/>
    <property type="evidence" value="ECO:0007669"/>
    <property type="project" value="TreeGrafter"/>
</dbReference>
<organism evidence="3 4">
    <name type="scientific">Anoxynatronum buryatiense</name>
    <dbReference type="NCBI Taxonomy" id="489973"/>
    <lineage>
        <taxon>Bacteria</taxon>
        <taxon>Bacillati</taxon>
        <taxon>Bacillota</taxon>
        <taxon>Clostridia</taxon>
        <taxon>Eubacteriales</taxon>
        <taxon>Clostridiaceae</taxon>
        <taxon>Anoxynatronum</taxon>
    </lineage>
</organism>
<evidence type="ECO:0000259" key="2">
    <source>
        <dbReference type="PROSITE" id="PS51819"/>
    </source>
</evidence>
<keyword evidence="4" id="KW-1185">Reference proteome</keyword>
<accession>A0AA46AIT3</accession>
<comment type="caution">
    <text evidence="3">The sequence shown here is derived from an EMBL/GenBank/DDBJ whole genome shotgun (WGS) entry which is preliminary data.</text>
</comment>
<dbReference type="GO" id="GO:0004493">
    <property type="term" value="F:methylmalonyl-CoA epimerase activity"/>
    <property type="evidence" value="ECO:0007669"/>
    <property type="project" value="TreeGrafter"/>
</dbReference>
<dbReference type="Gene3D" id="3.10.180.10">
    <property type="entry name" value="2,3-Dihydroxybiphenyl 1,2-Dioxygenase, domain 1"/>
    <property type="match status" value="1"/>
</dbReference>
<dbReference type="PANTHER" id="PTHR43048">
    <property type="entry name" value="METHYLMALONYL-COA EPIMERASE"/>
    <property type="match status" value="1"/>
</dbReference>
<feature type="domain" description="VOC" evidence="2">
    <location>
        <begin position="4"/>
        <end position="131"/>
    </location>
</feature>
<dbReference type="RefSeq" id="WP_283408986.1">
    <property type="nucleotide sequence ID" value="NZ_FXUF01000005.1"/>
</dbReference>
<dbReference type="PROSITE" id="PS51819">
    <property type="entry name" value="VOC"/>
    <property type="match status" value="1"/>
</dbReference>